<accession>A0A2M7QEF9</accession>
<name>A0A2M7QEF9_9BACT</name>
<dbReference type="InterPro" id="IPR010662">
    <property type="entry name" value="RBBP9/YdeN"/>
</dbReference>
<protein>
    <recommendedName>
        <fullName evidence="3">Serine hydrolase family protein</fullName>
    </recommendedName>
</protein>
<comment type="caution">
    <text evidence="1">The sequence shown here is derived from an EMBL/GenBank/DDBJ whole genome shotgun (WGS) entry which is preliminary data.</text>
</comment>
<dbReference type="EMBL" id="PFLH01000078">
    <property type="protein sequence ID" value="PIY70697.1"/>
    <property type="molecule type" value="Genomic_DNA"/>
</dbReference>
<organism evidence="1 2">
    <name type="scientific">Candidatus Roizmanbacteria bacterium CG_4_10_14_0_8_um_filter_35_28</name>
    <dbReference type="NCBI Taxonomy" id="1974827"/>
    <lineage>
        <taxon>Bacteria</taxon>
        <taxon>Candidatus Roizmaniibacteriota</taxon>
    </lineage>
</organism>
<dbReference type="SUPFAM" id="SSF53474">
    <property type="entry name" value="alpha/beta-Hydrolases"/>
    <property type="match status" value="1"/>
</dbReference>
<evidence type="ECO:0000313" key="2">
    <source>
        <dbReference type="Proteomes" id="UP000230344"/>
    </source>
</evidence>
<dbReference type="Pfam" id="PF06821">
    <property type="entry name" value="Ser_hydrolase"/>
    <property type="match status" value="1"/>
</dbReference>
<gene>
    <name evidence="1" type="ORF">COY88_04245</name>
</gene>
<dbReference type="PANTHER" id="PTHR15394:SF3">
    <property type="entry name" value="SERINE HYDROLASE RBBP9"/>
    <property type="match status" value="1"/>
</dbReference>
<dbReference type="Proteomes" id="UP000230344">
    <property type="component" value="Unassembled WGS sequence"/>
</dbReference>
<dbReference type="Gene3D" id="3.40.50.1820">
    <property type="entry name" value="alpha/beta hydrolase"/>
    <property type="match status" value="1"/>
</dbReference>
<dbReference type="AlphaFoldDB" id="A0A2M7QEF9"/>
<proteinExistence type="predicted"/>
<dbReference type="PANTHER" id="PTHR15394">
    <property type="entry name" value="SERINE HYDROLASE RBBP9"/>
    <property type="match status" value="1"/>
</dbReference>
<dbReference type="InterPro" id="IPR029058">
    <property type="entry name" value="AB_hydrolase_fold"/>
</dbReference>
<sequence length="214" mass="25091">MNVFIFHGTFGYPEENWFPWLKRQMENQGIKTYVPKFPTPKGQSLTSWLKAFKPYEKYIDKETIFVGHSLGPVFILRLLEKRKEPVLASILVAPFNAILSVPEFDELNKTFIEKPFNWQKIKQNCKHFVVFRGSDDPYIPADQPEKMREALSKKIITEGKRLANRLNVDFKEIKKGGHFNTKAGYSEFFEVLTEINRLLFSGKKEKWLLAKQKN</sequence>
<evidence type="ECO:0000313" key="1">
    <source>
        <dbReference type="EMBL" id="PIY70697.1"/>
    </source>
</evidence>
<dbReference type="GO" id="GO:0016787">
    <property type="term" value="F:hydrolase activity"/>
    <property type="evidence" value="ECO:0007669"/>
    <property type="project" value="InterPro"/>
</dbReference>
<evidence type="ECO:0008006" key="3">
    <source>
        <dbReference type="Google" id="ProtNLM"/>
    </source>
</evidence>
<reference evidence="2" key="1">
    <citation type="submission" date="2017-09" db="EMBL/GenBank/DDBJ databases">
        <title>Depth-based differentiation of microbial function through sediment-hosted aquifers and enrichment of novel symbionts in the deep terrestrial subsurface.</title>
        <authorList>
            <person name="Probst A.J."/>
            <person name="Ladd B."/>
            <person name="Jarett J.K."/>
            <person name="Geller-Mcgrath D.E."/>
            <person name="Sieber C.M.K."/>
            <person name="Emerson J.B."/>
            <person name="Anantharaman K."/>
            <person name="Thomas B.C."/>
            <person name="Malmstrom R."/>
            <person name="Stieglmeier M."/>
            <person name="Klingl A."/>
            <person name="Woyke T."/>
            <person name="Ryan C.M."/>
            <person name="Banfield J.F."/>
        </authorList>
    </citation>
    <scope>NUCLEOTIDE SEQUENCE [LARGE SCALE GENOMIC DNA]</scope>
</reference>